<organism evidence="2 3">
    <name type="scientific">Thalassotalea euphylliae</name>
    <dbReference type="NCBI Taxonomy" id="1655234"/>
    <lineage>
        <taxon>Bacteria</taxon>
        <taxon>Pseudomonadati</taxon>
        <taxon>Pseudomonadota</taxon>
        <taxon>Gammaproteobacteria</taxon>
        <taxon>Alteromonadales</taxon>
        <taxon>Colwelliaceae</taxon>
        <taxon>Thalassotalea</taxon>
    </lineage>
</organism>
<dbReference type="Pfam" id="PF05960">
    <property type="entry name" value="DUF885"/>
    <property type="match status" value="1"/>
</dbReference>
<dbReference type="OrthoDB" id="9769898at2"/>
<dbReference type="InterPro" id="IPR010281">
    <property type="entry name" value="DUF885"/>
</dbReference>
<name>A0A3E0TXE7_9GAMM</name>
<dbReference type="PANTHER" id="PTHR33361">
    <property type="entry name" value="GLR0591 PROTEIN"/>
    <property type="match status" value="1"/>
</dbReference>
<feature type="chain" id="PRO_5017746343" evidence="1">
    <location>
        <begin position="19"/>
        <end position="594"/>
    </location>
</feature>
<gene>
    <name evidence="2" type="ORF">DXX93_19950</name>
</gene>
<proteinExistence type="predicted"/>
<protein>
    <submittedName>
        <fullName evidence="2">DUF885 domain-containing protein</fullName>
    </submittedName>
</protein>
<dbReference type="Proteomes" id="UP000256478">
    <property type="component" value="Unassembled WGS sequence"/>
</dbReference>
<accession>A0A3E0TXE7</accession>
<evidence type="ECO:0000313" key="3">
    <source>
        <dbReference type="Proteomes" id="UP000256478"/>
    </source>
</evidence>
<keyword evidence="1" id="KW-0732">Signal</keyword>
<dbReference type="PROSITE" id="PS51257">
    <property type="entry name" value="PROKAR_LIPOPROTEIN"/>
    <property type="match status" value="1"/>
</dbReference>
<evidence type="ECO:0000256" key="1">
    <source>
        <dbReference type="SAM" id="SignalP"/>
    </source>
</evidence>
<dbReference type="PANTHER" id="PTHR33361:SF2">
    <property type="entry name" value="DUF885 DOMAIN-CONTAINING PROTEIN"/>
    <property type="match status" value="1"/>
</dbReference>
<feature type="signal peptide" evidence="1">
    <location>
        <begin position="1"/>
        <end position="18"/>
    </location>
</feature>
<dbReference type="EMBL" id="QUOU01000001">
    <property type="protein sequence ID" value="REL29047.1"/>
    <property type="molecule type" value="Genomic_DNA"/>
</dbReference>
<dbReference type="AlphaFoldDB" id="A0A3E0TXE7"/>
<comment type="caution">
    <text evidence="2">The sequence shown here is derived from an EMBL/GenBank/DDBJ whole genome shotgun (WGS) entry which is preliminary data.</text>
</comment>
<reference evidence="2 3" key="1">
    <citation type="submission" date="2018-08" db="EMBL/GenBank/DDBJ databases">
        <title>Thalassotalea euphylliae genome.</title>
        <authorList>
            <person name="Summers S."/>
            <person name="Rice S.A."/>
            <person name="Freckelton M.L."/>
            <person name="Nedved B.T."/>
            <person name="Hadfield M.G."/>
        </authorList>
    </citation>
    <scope>NUCLEOTIDE SEQUENCE [LARGE SCALE GENOMIC DNA]</scope>
    <source>
        <strain evidence="2 3">H1</strain>
    </source>
</reference>
<evidence type="ECO:0000313" key="2">
    <source>
        <dbReference type="EMBL" id="REL29047.1"/>
    </source>
</evidence>
<sequence>MKYLIFAMALMLTACSHTTPETKLDANQALANLIDEYQAYEQQSSPFNKPEVGKSNRELPDLSAATLAANHQALSSILAKVNAIDTEALDDANRINWSVLQYRMQNQADYYLNKEYLMPITAESGFHAYISFINRMVSFKTEQDYQDYLSRLAQIPRYFDQQMAWMREGLAQGYTQPQVVLQGFEESIAAFIKDDVTESAYYQPFVAMPKHLSDAQKETLRAAAVKSITEQVFPSYQAFYDFMVGEYQPNARQNIAASSLPNGEAFYANRVKHFTTLEMTADEVHQIGLAEVKRIRAEMNAIIARLGFEGSFADFVEFLRTDPQFYATTPEQLLKEASFLAKQMDAKLPSLFKTLPRTPYGVIEVPANIAPKYTTGRYSGPSRDDQPGNYWVNTYRLDRRPLYVLPALTLHEAVPGHHLQGSIAREMRDVPEFRNKTYISAFGEGWGLYAEYLGIEAGMYPDPYSDFGRLTYEMWRACRLVVDTGMHVKGWSRDRAMDFLASNTALSLHNVRTEIDRYISWPGQALSYKIGELTIKRLRQEAEQALGTDFDLREFHDQLLANGSMPLSMLEIVITQYIAQQKEQQQKQALAEQS</sequence>